<evidence type="ECO:0000313" key="1">
    <source>
        <dbReference type="EMBL" id="OGZ70627.1"/>
    </source>
</evidence>
<protein>
    <submittedName>
        <fullName evidence="1">Uncharacterized protein</fullName>
    </submittedName>
</protein>
<name>A0A1G2I7N0_9BACT</name>
<dbReference type="AlphaFoldDB" id="A0A1G2I7N0"/>
<evidence type="ECO:0000313" key="2">
    <source>
        <dbReference type="Proteomes" id="UP000179214"/>
    </source>
</evidence>
<comment type="caution">
    <text evidence="1">The sequence shown here is derived from an EMBL/GenBank/DDBJ whole genome shotgun (WGS) entry which is preliminary data.</text>
</comment>
<reference evidence="1 2" key="1">
    <citation type="journal article" date="2016" name="Nat. Commun.">
        <title>Thousands of microbial genomes shed light on interconnected biogeochemical processes in an aquifer system.</title>
        <authorList>
            <person name="Anantharaman K."/>
            <person name="Brown C.T."/>
            <person name="Hug L.A."/>
            <person name="Sharon I."/>
            <person name="Castelle C.J."/>
            <person name="Probst A.J."/>
            <person name="Thomas B.C."/>
            <person name="Singh A."/>
            <person name="Wilkins M.J."/>
            <person name="Karaoz U."/>
            <person name="Brodie E.L."/>
            <person name="Williams K.H."/>
            <person name="Hubbard S.S."/>
            <person name="Banfield J.F."/>
        </authorList>
    </citation>
    <scope>NUCLEOTIDE SEQUENCE [LARGE SCALE GENOMIC DNA]</scope>
</reference>
<sequence length="89" mass="9903">MSETIGISPEGIEDPDALGKLQIIVMLMEAKKENKGLSLRQLFAAPWPPLKIAEYLGQLQKSDAVIFDSPTGNFTLSGDSRFYFHFSKK</sequence>
<gene>
    <name evidence="1" type="ORF">A3F47_01385</name>
</gene>
<accession>A0A1G2I7N0</accession>
<organism evidence="1 2">
    <name type="scientific">Candidatus Staskawiczbacteria bacterium RIFCSPHIGHO2_12_FULL_38_11</name>
    <dbReference type="NCBI Taxonomy" id="1802209"/>
    <lineage>
        <taxon>Bacteria</taxon>
        <taxon>Candidatus Staskawicziibacteriota</taxon>
    </lineage>
</organism>
<dbReference type="Proteomes" id="UP000179214">
    <property type="component" value="Unassembled WGS sequence"/>
</dbReference>
<proteinExistence type="predicted"/>
<dbReference type="EMBL" id="MHOV01000006">
    <property type="protein sequence ID" value="OGZ70627.1"/>
    <property type="molecule type" value="Genomic_DNA"/>
</dbReference>